<dbReference type="AlphaFoldDB" id="A0A7C5HX31"/>
<feature type="domain" description="Carbohydrate kinase PfkB" evidence="1">
    <location>
        <begin position="17"/>
        <end position="266"/>
    </location>
</feature>
<evidence type="ECO:0000259" key="1">
    <source>
        <dbReference type="Pfam" id="PF00294"/>
    </source>
</evidence>
<dbReference type="Pfam" id="PF00294">
    <property type="entry name" value="PfkB"/>
    <property type="match status" value="1"/>
</dbReference>
<organism evidence="2">
    <name type="scientific">Kosmotoga arenicorallina</name>
    <dbReference type="NCBI Taxonomy" id="688066"/>
    <lineage>
        <taxon>Bacteria</taxon>
        <taxon>Thermotogati</taxon>
        <taxon>Thermotogota</taxon>
        <taxon>Thermotogae</taxon>
        <taxon>Kosmotogales</taxon>
        <taxon>Kosmotogaceae</taxon>
        <taxon>Kosmotoga</taxon>
    </lineage>
</organism>
<dbReference type="Proteomes" id="UP000886129">
    <property type="component" value="Unassembled WGS sequence"/>
</dbReference>
<dbReference type="SUPFAM" id="SSF53613">
    <property type="entry name" value="Ribokinase-like"/>
    <property type="match status" value="1"/>
</dbReference>
<proteinExistence type="predicted"/>
<dbReference type="GO" id="GO:0016301">
    <property type="term" value="F:kinase activity"/>
    <property type="evidence" value="ECO:0007669"/>
    <property type="project" value="UniProtKB-KW"/>
</dbReference>
<dbReference type="Gene3D" id="3.40.1190.20">
    <property type="match status" value="1"/>
</dbReference>
<reference evidence="2" key="1">
    <citation type="journal article" date="2020" name="mSystems">
        <title>Genome- and Community-Level Interaction Insights into Carbon Utilization and Element Cycling Functions of Hydrothermarchaeota in Hydrothermal Sediment.</title>
        <authorList>
            <person name="Zhou Z."/>
            <person name="Liu Y."/>
            <person name="Xu W."/>
            <person name="Pan J."/>
            <person name="Luo Z.H."/>
            <person name="Li M."/>
        </authorList>
    </citation>
    <scope>NUCLEOTIDE SEQUENCE [LARGE SCALE GENOMIC DNA]</scope>
    <source>
        <strain evidence="2">HyVt-80</strain>
    </source>
</reference>
<protein>
    <submittedName>
        <fullName evidence="2">Carbohydrate kinase</fullName>
    </submittedName>
</protein>
<keyword evidence="2" id="KW-0418">Kinase</keyword>
<comment type="caution">
    <text evidence="2">The sequence shown here is derived from an EMBL/GenBank/DDBJ whole genome shotgun (WGS) entry which is preliminary data.</text>
</comment>
<sequence length="278" mass="31240">MKITFIGHVSKDVNIVIKDKKIIPGGGVYFGSVAVVQLGEKAEVFTKCAKKDLEVFASMEKEGVETHYLLSSTTTSIENYYPTPNPDDRRSRILSLAEPFSKGDLPAENREIIHVNPLWHGEFPEELLHLVRQNAGFLIGDAQGFLRNVESGKMVYRDWDKKEKYLELFNLLKVDIKEARILTGIDDLKKAVQKIQQMGPEMVIGTQSESVVLFNGKEMYEAPFGSWKLEGRTGRGDTCTAAFVVGYGKFELPGALKYAAEVTTEKMQYPGPFKKKEH</sequence>
<name>A0A7C5HX31_9BACT</name>
<dbReference type="InterPro" id="IPR029056">
    <property type="entry name" value="Ribokinase-like"/>
</dbReference>
<accession>A0A7C5HX31</accession>
<evidence type="ECO:0000313" key="2">
    <source>
        <dbReference type="EMBL" id="HHF08969.1"/>
    </source>
</evidence>
<gene>
    <name evidence="2" type="ORF">ENL26_04315</name>
</gene>
<keyword evidence="2" id="KW-0808">Transferase</keyword>
<dbReference type="EMBL" id="DRTH01000260">
    <property type="protein sequence ID" value="HHF08969.1"/>
    <property type="molecule type" value="Genomic_DNA"/>
</dbReference>
<dbReference type="InterPro" id="IPR011611">
    <property type="entry name" value="PfkB_dom"/>
</dbReference>